<evidence type="ECO:0000313" key="3">
    <source>
        <dbReference type="Proteomes" id="UP000029518"/>
    </source>
</evidence>
<dbReference type="OrthoDB" id="2146857at2"/>
<dbReference type="PANTHER" id="PTHR38030">
    <property type="entry name" value="PROTOPORPHYRINOGEN IX DEHYDROGENASE [MENAQUINONE]"/>
    <property type="match status" value="1"/>
</dbReference>
<feature type="domain" description="Flavodoxin" evidence="1">
    <location>
        <begin position="4"/>
        <end position="135"/>
    </location>
</feature>
<dbReference type="Gene3D" id="3.40.50.360">
    <property type="match status" value="1"/>
</dbReference>
<dbReference type="InterPro" id="IPR052200">
    <property type="entry name" value="Protoporphyrinogen_IX_DH"/>
</dbReference>
<reference evidence="2" key="1">
    <citation type="submission" date="2014-08" db="EMBL/GenBank/DDBJ databases">
        <title>Comparative genomics of the Paenibacillus odorifer group.</title>
        <authorList>
            <person name="den Bakker H.C."/>
            <person name="Tsai Y.-C.Y.-C."/>
            <person name="Martin N."/>
            <person name="Korlach J."/>
            <person name="Wiedmann M."/>
        </authorList>
    </citation>
    <scope>NUCLEOTIDE SEQUENCE [LARGE SCALE GENOMIC DNA]</scope>
    <source>
        <strain evidence="2">DSM 13188</strain>
    </source>
</reference>
<keyword evidence="3" id="KW-1185">Reference proteome</keyword>
<accession>A0A089LI71</accession>
<evidence type="ECO:0000259" key="1">
    <source>
        <dbReference type="Pfam" id="PF12724"/>
    </source>
</evidence>
<dbReference type="GO" id="GO:0070819">
    <property type="term" value="F:menaquinone-dependent protoporphyrinogen oxidase activity"/>
    <property type="evidence" value="ECO:0007669"/>
    <property type="project" value="TreeGrafter"/>
</dbReference>
<dbReference type="AlphaFoldDB" id="A0A089LI71"/>
<dbReference type="Proteomes" id="UP000029518">
    <property type="component" value="Chromosome"/>
</dbReference>
<dbReference type="EMBL" id="CP009285">
    <property type="protein sequence ID" value="AIQ58848.1"/>
    <property type="molecule type" value="Genomic_DNA"/>
</dbReference>
<dbReference type="RefSeq" id="WP_042214177.1">
    <property type="nucleotide sequence ID" value="NZ_CP009285.1"/>
</dbReference>
<sequence>MKSLVLYTSVYGSTKQYAEWIAEELGADLADIDVFDIKQAGQYDTVIIGTYVRVQKLVIADYLKKVWDQLQHKKVILFSVSKTPVQSEASIKNYNKSIPEKIRAGLKYFPLEGRFNFEQLADKDKTMMKVGQKMTRLFMGKEMAEEMVRNCDDVRKENISPILQELRQLT</sequence>
<dbReference type="Pfam" id="PF12724">
    <property type="entry name" value="Flavodoxin_5"/>
    <property type="match status" value="1"/>
</dbReference>
<dbReference type="GO" id="GO:0006783">
    <property type="term" value="P:heme biosynthetic process"/>
    <property type="evidence" value="ECO:0007669"/>
    <property type="project" value="TreeGrafter"/>
</dbReference>
<dbReference type="HOGENOM" id="CLU_108839_0_0_9"/>
<dbReference type="InterPro" id="IPR026816">
    <property type="entry name" value="Flavodoxin_dom"/>
</dbReference>
<dbReference type="InterPro" id="IPR029039">
    <property type="entry name" value="Flavoprotein-like_sf"/>
</dbReference>
<gene>
    <name evidence="2" type="ORF">PBOR_19385</name>
</gene>
<dbReference type="SUPFAM" id="SSF52218">
    <property type="entry name" value="Flavoproteins"/>
    <property type="match status" value="1"/>
</dbReference>
<dbReference type="KEGG" id="pbd:PBOR_19385"/>
<protein>
    <recommendedName>
        <fullName evidence="1">Flavodoxin domain-containing protein</fullName>
    </recommendedName>
</protein>
<dbReference type="GO" id="GO:0010181">
    <property type="term" value="F:FMN binding"/>
    <property type="evidence" value="ECO:0007669"/>
    <property type="project" value="TreeGrafter"/>
</dbReference>
<organism evidence="2 3">
    <name type="scientific">Paenibacillus borealis</name>
    <dbReference type="NCBI Taxonomy" id="160799"/>
    <lineage>
        <taxon>Bacteria</taxon>
        <taxon>Bacillati</taxon>
        <taxon>Bacillota</taxon>
        <taxon>Bacilli</taxon>
        <taxon>Bacillales</taxon>
        <taxon>Paenibacillaceae</taxon>
        <taxon>Paenibacillus</taxon>
    </lineage>
</organism>
<name>A0A089LI71_PAEBO</name>
<evidence type="ECO:0000313" key="2">
    <source>
        <dbReference type="EMBL" id="AIQ58848.1"/>
    </source>
</evidence>
<proteinExistence type="predicted"/>
<dbReference type="PANTHER" id="PTHR38030:SF2">
    <property type="entry name" value="PROTOPORPHYRINOGEN IX DEHYDROGENASE [QUINONE]"/>
    <property type="match status" value="1"/>
</dbReference>